<dbReference type="InterPro" id="IPR001789">
    <property type="entry name" value="Sig_transdc_resp-reg_receiver"/>
</dbReference>
<comment type="caution">
    <text evidence="10">The sequence shown here is derived from an EMBL/GenBank/DDBJ whole genome shotgun (WGS) entry which is preliminary data.</text>
</comment>
<dbReference type="GO" id="GO:0005829">
    <property type="term" value="C:cytosol"/>
    <property type="evidence" value="ECO:0007669"/>
    <property type="project" value="TreeGrafter"/>
</dbReference>
<name>A0A0C1DA28_9FLAO</name>
<evidence type="ECO:0000256" key="3">
    <source>
        <dbReference type="ARBA" id="ARBA00023015"/>
    </source>
</evidence>
<dbReference type="Gene3D" id="3.40.50.2300">
    <property type="match status" value="1"/>
</dbReference>
<evidence type="ECO:0000313" key="10">
    <source>
        <dbReference type="EMBL" id="KIA90785.1"/>
    </source>
</evidence>
<reference evidence="10 11" key="1">
    <citation type="submission" date="2014-10" db="EMBL/GenBank/DDBJ databases">
        <title>Kaistella jeonii genome.</title>
        <authorList>
            <person name="Clayton J.T."/>
            <person name="Newman J.D."/>
        </authorList>
    </citation>
    <scope>NUCLEOTIDE SEQUENCE [LARGE SCALE GENOMIC DNA]</scope>
    <source>
        <strain evidence="10 11">DSM 17048</strain>
    </source>
</reference>
<dbReference type="RefSeq" id="WP_039348311.1">
    <property type="nucleotide sequence ID" value="NZ_FOLA01000001.1"/>
</dbReference>
<evidence type="ECO:0000256" key="5">
    <source>
        <dbReference type="ARBA" id="ARBA00023163"/>
    </source>
</evidence>
<dbReference type="STRING" id="266749.SAMN05421876_101349"/>
<dbReference type="OrthoDB" id="9790442at2"/>
<feature type="modified residue" description="4-aspartylphosphate" evidence="6">
    <location>
        <position position="51"/>
    </location>
</feature>
<dbReference type="InterPro" id="IPR001867">
    <property type="entry name" value="OmpR/PhoB-type_DNA-bd"/>
</dbReference>
<evidence type="ECO:0000256" key="7">
    <source>
        <dbReference type="PROSITE-ProRule" id="PRU01091"/>
    </source>
</evidence>
<evidence type="ECO:0000259" key="9">
    <source>
        <dbReference type="PROSITE" id="PS51755"/>
    </source>
</evidence>
<dbReference type="Gene3D" id="1.10.10.10">
    <property type="entry name" value="Winged helix-like DNA-binding domain superfamily/Winged helix DNA-binding domain"/>
    <property type="match status" value="1"/>
</dbReference>
<dbReference type="Gene3D" id="6.10.250.690">
    <property type="match status" value="1"/>
</dbReference>
<evidence type="ECO:0000256" key="1">
    <source>
        <dbReference type="ARBA" id="ARBA00022553"/>
    </source>
</evidence>
<keyword evidence="2" id="KW-0902">Two-component regulatory system</keyword>
<protein>
    <submittedName>
        <fullName evidence="10">Transcriptional regulator</fullName>
    </submittedName>
</protein>
<organism evidence="10 11">
    <name type="scientific">Kaistella jeonii</name>
    <dbReference type="NCBI Taxonomy" id="266749"/>
    <lineage>
        <taxon>Bacteria</taxon>
        <taxon>Pseudomonadati</taxon>
        <taxon>Bacteroidota</taxon>
        <taxon>Flavobacteriia</taxon>
        <taxon>Flavobacteriales</taxon>
        <taxon>Weeksellaceae</taxon>
        <taxon>Chryseobacterium group</taxon>
        <taxon>Kaistella</taxon>
    </lineage>
</organism>
<keyword evidence="3" id="KW-0805">Transcription regulation</keyword>
<evidence type="ECO:0000256" key="2">
    <source>
        <dbReference type="ARBA" id="ARBA00023012"/>
    </source>
</evidence>
<dbReference type="SMART" id="SM00862">
    <property type="entry name" value="Trans_reg_C"/>
    <property type="match status" value="1"/>
</dbReference>
<dbReference type="EMBL" id="JSYL01000001">
    <property type="protein sequence ID" value="KIA90785.1"/>
    <property type="molecule type" value="Genomic_DNA"/>
</dbReference>
<dbReference type="PANTHER" id="PTHR48111:SF22">
    <property type="entry name" value="REGULATOR OF RPOS"/>
    <property type="match status" value="1"/>
</dbReference>
<dbReference type="GO" id="GO:0006355">
    <property type="term" value="P:regulation of DNA-templated transcription"/>
    <property type="evidence" value="ECO:0007669"/>
    <property type="project" value="InterPro"/>
</dbReference>
<keyword evidence="4 7" id="KW-0238">DNA-binding</keyword>
<dbReference type="InterPro" id="IPR036388">
    <property type="entry name" value="WH-like_DNA-bd_sf"/>
</dbReference>
<dbReference type="PANTHER" id="PTHR48111">
    <property type="entry name" value="REGULATOR OF RPOS"/>
    <property type="match status" value="1"/>
</dbReference>
<accession>A0A0C1DA28</accession>
<keyword evidence="5" id="KW-0804">Transcription</keyword>
<evidence type="ECO:0000313" key="11">
    <source>
        <dbReference type="Proteomes" id="UP000031473"/>
    </source>
</evidence>
<evidence type="ECO:0000259" key="8">
    <source>
        <dbReference type="PROSITE" id="PS50110"/>
    </source>
</evidence>
<dbReference type="SMART" id="SM00448">
    <property type="entry name" value="REC"/>
    <property type="match status" value="1"/>
</dbReference>
<evidence type="ECO:0000256" key="4">
    <source>
        <dbReference type="ARBA" id="ARBA00023125"/>
    </source>
</evidence>
<dbReference type="SUPFAM" id="SSF52172">
    <property type="entry name" value="CheY-like"/>
    <property type="match status" value="1"/>
</dbReference>
<dbReference type="PROSITE" id="PS51755">
    <property type="entry name" value="OMPR_PHOB"/>
    <property type="match status" value="1"/>
</dbReference>
<dbReference type="CDD" id="cd00383">
    <property type="entry name" value="trans_reg_C"/>
    <property type="match status" value="1"/>
</dbReference>
<dbReference type="AlphaFoldDB" id="A0A0C1DA28"/>
<gene>
    <name evidence="10" type="ORF">OA86_00920</name>
</gene>
<dbReference type="GO" id="GO:0032993">
    <property type="term" value="C:protein-DNA complex"/>
    <property type="evidence" value="ECO:0007669"/>
    <property type="project" value="TreeGrafter"/>
</dbReference>
<dbReference type="GO" id="GO:0000156">
    <property type="term" value="F:phosphorelay response regulator activity"/>
    <property type="evidence" value="ECO:0007669"/>
    <property type="project" value="TreeGrafter"/>
</dbReference>
<dbReference type="PROSITE" id="PS50110">
    <property type="entry name" value="RESPONSE_REGULATORY"/>
    <property type="match status" value="1"/>
</dbReference>
<dbReference type="InterPro" id="IPR039420">
    <property type="entry name" value="WalR-like"/>
</dbReference>
<dbReference type="Pfam" id="PF00072">
    <property type="entry name" value="Response_reg"/>
    <property type="match status" value="1"/>
</dbReference>
<keyword evidence="1 6" id="KW-0597">Phosphoprotein</keyword>
<sequence>MKILLIEDEKQLSKSILTYLKSEKYICDLAEDFKTAAEKLELYDYDCILLDLTLPDGNGLHLLKLLKEERKSDGVIIISAKNSLDDKISGLQLGADDYLAKPFHLSELGARISSVIRRKHFKGNNTILINDLEINVDNKSISFEKKTLDFTRKEYDILLYLSVNKNKIVSKNAIAEHIAEDNIDFFDNFDFLYAHIKNIKKKLTLAGAQDCIKSVYGMGYKIEAK</sequence>
<feature type="domain" description="Response regulatory" evidence="8">
    <location>
        <begin position="2"/>
        <end position="116"/>
    </location>
</feature>
<dbReference type="Proteomes" id="UP000031473">
    <property type="component" value="Unassembled WGS sequence"/>
</dbReference>
<dbReference type="GO" id="GO:0000976">
    <property type="term" value="F:transcription cis-regulatory region binding"/>
    <property type="evidence" value="ECO:0007669"/>
    <property type="project" value="TreeGrafter"/>
</dbReference>
<dbReference type="InterPro" id="IPR011006">
    <property type="entry name" value="CheY-like_superfamily"/>
</dbReference>
<proteinExistence type="predicted"/>
<feature type="DNA-binding region" description="OmpR/PhoB-type" evidence="7">
    <location>
        <begin position="124"/>
        <end position="224"/>
    </location>
</feature>
<feature type="domain" description="OmpR/PhoB-type" evidence="9">
    <location>
        <begin position="124"/>
        <end position="224"/>
    </location>
</feature>
<keyword evidence="11" id="KW-1185">Reference proteome</keyword>
<dbReference type="Pfam" id="PF00486">
    <property type="entry name" value="Trans_reg_C"/>
    <property type="match status" value="1"/>
</dbReference>
<evidence type="ECO:0000256" key="6">
    <source>
        <dbReference type="PROSITE-ProRule" id="PRU00169"/>
    </source>
</evidence>